<accession>A0A0F7SCB4</accession>
<feature type="compositionally biased region" description="Basic residues" evidence="1">
    <location>
        <begin position="1"/>
        <end position="14"/>
    </location>
</feature>
<organism evidence="2 3">
    <name type="scientific">Sporisorium scitamineum</name>
    <dbReference type="NCBI Taxonomy" id="49012"/>
    <lineage>
        <taxon>Eukaryota</taxon>
        <taxon>Fungi</taxon>
        <taxon>Dikarya</taxon>
        <taxon>Basidiomycota</taxon>
        <taxon>Ustilaginomycotina</taxon>
        <taxon>Ustilaginomycetes</taxon>
        <taxon>Ustilaginales</taxon>
        <taxon>Ustilaginaceae</taxon>
        <taxon>Sporisorium</taxon>
    </lineage>
</organism>
<proteinExistence type="predicted"/>
<keyword evidence="3" id="KW-1185">Reference proteome</keyword>
<dbReference type="AlphaFoldDB" id="A0A0F7SCB4"/>
<protein>
    <submittedName>
        <fullName evidence="2">Uncharacterized protein</fullName>
    </submittedName>
</protein>
<evidence type="ECO:0000256" key="1">
    <source>
        <dbReference type="SAM" id="MobiDB-lite"/>
    </source>
</evidence>
<feature type="region of interest" description="Disordered" evidence="1">
    <location>
        <begin position="1"/>
        <end position="39"/>
    </location>
</feature>
<gene>
    <name evidence="2" type="primary">SSCI73320.1</name>
</gene>
<sequence>MVTHPKSHHYRPRASKIEATPLRQMANRLRIKTGNATGG</sequence>
<evidence type="ECO:0000313" key="2">
    <source>
        <dbReference type="EMBL" id="CDW99264.1"/>
    </source>
</evidence>
<dbReference type="Proteomes" id="UP000242770">
    <property type="component" value="Unassembled WGS sequence"/>
</dbReference>
<dbReference type="EMBL" id="CCFA01004456">
    <property type="protein sequence ID" value="CDW99264.1"/>
    <property type="molecule type" value="Genomic_DNA"/>
</dbReference>
<evidence type="ECO:0000313" key="3">
    <source>
        <dbReference type="Proteomes" id="UP000242770"/>
    </source>
</evidence>
<name>A0A0F7SCB4_9BASI</name>
<reference evidence="3" key="1">
    <citation type="submission" date="2014-06" db="EMBL/GenBank/DDBJ databases">
        <authorList>
            <person name="Berkman P.J."/>
        </authorList>
    </citation>
    <scope>NUCLEOTIDE SEQUENCE [LARGE SCALE GENOMIC DNA]</scope>
</reference>